<dbReference type="RefSeq" id="XP_064723548.1">
    <property type="nucleotide sequence ID" value="XM_064867476.1"/>
</dbReference>
<keyword evidence="2" id="KW-1185">Reference proteome</keyword>
<evidence type="ECO:0000313" key="2">
    <source>
        <dbReference type="Proteomes" id="UP001432216"/>
    </source>
</evidence>
<organism evidence="1 2">
    <name type="scientific">Cryptococcus decagattii</name>
    <dbReference type="NCBI Taxonomy" id="1859122"/>
    <lineage>
        <taxon>Eukaryota</taxon>
        <taxon>Fungi</taxon>
        <taxon>Dikarya</taxon>
        <taxon>Basidiomycota</taxon>
        <taxon>Agaricomycotina</taxon>
        <taxon>Tremellomycetes</taxon>
        <taxon>Tremellales</taxon>
        <taxon>Cryptococcaceae</taxon>
        <taxon>Cryptococcus</taxon>
        <taxon>Cryptococcus gattii species complex</taxon>
    </lineage>
</organism>
<dbReference type="EMBL" id="CP143815">
    <property type="protein sequence ID" value="WVO24309.1"/>
    <property type="molecule type" value="Genomic_DNA"/>
</dbReference>
<dbReference type="GeneID" id="89992443"/>
<evidence type="ECO:0000313" key="1">
    <source>
        <dbReference type="EMBL" id="WVO24309.1"/>
    </source>
</evidence>
<dbReference type="Proteomes" id="UP001432216">
    <property type="component" value="Chromosome 10"/>
</dbReference>
<reference evidence="1 2" key="1">
    <citation type="submission" date="2024-01" db="EMBL/GenBank/DDBJ databases">
        <title>Comparative genomics of Cryptococcus and Kwoniella reveals pathogenesis evolution and contrasting modes of karyotype evolution via chromosome fusion or intercentromeric recombination.</title>
        <authorList>
            <person name="Coelho M.A."/>
            <person name="David-Palma M."/>
            <person name="Shea T."/>
            <person name="Bowers K."/>
            <person name="McGinley-Smith S."/>
            <person name="Mohammad A.W."/>
            <person name="Gnirke A."/>
            <person name="Yurkov A.M."/>
            <person name="Nowrousian M."/>
            <person name="Sun S."/>
            <person name="Cuomo C.A."/>
            <person name="Heitman J."/>
        </authorList>
    </citation>
    <scope>NUCLEOTIDE SEQUENCE [LARGE SCALE GENOMIC DNA]</scope>
    <source>
        <strain evidence="1 2">7685027</strain>
    </source>
</reference>
<sequence length="169" mass="19099">MQWRPRSSSISFDMPRLPSYTVGIVPPKGSKTPIKRPRASFTYLALDGPGGSITVKGRQALLMREKARKKAVLIAERDRIVFEQYLSKERERLLKRKVEMGRNADDGGEASQAHTFVEVDMSGWETGSEGEIPERPYLNVRTVTQPLCSISFRFCQLCQSKVQSFSKNS</sequence>
<accession>A0ABZ2B0V0</accession>
<proteinExistence type="predicted"/>
<gene>
    <name evidence="1" type="ORF">IAS62_005673</name>
</gene>
<protein>
    <submittedName>
        <fullName evidence="1">Uncharacterized protein</fullName>
    </submittedName>
</protein>
<name>A0ABZ2B0V0_9TREE</name>